<sequence>MTGMMANKMFMLMKKKEASTCTPTENKVIQGKDQHDGFKLDNRELFNLRLSQLKDFKKKNGDCYVPSNYASLPKLGYWVSTCRKSYKMQQNGKYKPKSLTQKRFKLLDDLGFIWDIKKWSWDKKFEAFKQYKKEHGHLFVPIEYSKNKKLGMWVYAQRIEYRKFISGEKSRLTQVEIDKLKLLGFIFDTAKCSWEKKLYEIKKYKTKNGSINIPWTDKRLRPLADWISKQHKELVKFYDGIDSCLDIDQVRKLKELGRFNEKGNIFYSP</sequence>
<dbReference type="InterPro" id="IPR005114">
    <property type="entry name" value="Helicase_assoc"/>
</dbReference>
<dbReference type="AlphaFoldDB" id="A0A7S1FLT2"/>
<evidence type="ECO:0000313" key="2">
    <source>
        <dbReference type="EMBL" id="CAD8874318.1"/>
    </source>
</evidence>
<evidence type="ECO:0000259" key="1">
    <source>
        <dbReference type="Pfam" id="PF03457"/>
    </source>
</evidence>
<accession>A0A7S1FLT2</accession>
<protein>
    <recommendedName>
        <fullName evidence="1">Helicase-associated domain-containing protein</fullName>
    </recommendedName>
</protein>
<gene>
    <name evidence="2" type="ORF">CHYS00102_LOCUS1493</name>
</gene>
<feature type="domain" description="Helicase-associated" evidence="1">
    <location>
        <begin position="120"/>
        <end position="185"/>
    </location>
</feature>
<dbReference type="Pfam" id="PF03457">
    <property type="entry name" value="HA"/>
    <property type="match status" value="3"/>
</dbReference>
<feature type="domain" description="Helicase-associated" evidence="1">
    <location>
        <begin position="193"/>
        <end position="257"/>
    </location>
</feature>
<organism evidence="2">
    <name type="scientific">Corethron hystrix</name>
    <dbReference type="NCBI Taxonomy" id="216773"/>
    <lineage>
        <taxon>Eukaryota</taxon>
        <taxon>Sar</taxon>
        <taxon>Stramenopiles</taxon>
        <taxon>Ochrophyta</taxon>
        <taxon>Bacillariophyta</taxon>
        <taxon>Coscinodiscophyceae</taxon>
        <taxon>Corethrophycidae</taxon>
        <taxon>Corethrales</taxon>
        <taxon>Corethraceae</taxon>
        <taxon>Corethron</taxon>
    </lineage>
</organism>
<proteinExistence type="predicted"/>
<dbReference type="Gene3D" id="6.10.140.530">
    <property type="match status" value="3"/>
</dbReference>
<name>A0A7S1FLT2_9STRA</name>
<dbReference type="PANTHER" id="PTHR33418">
    <property type="entry name" value="HELICASE-ASSOCIATED"/>
    <property type="match status" value="1"/>
</dbReference>
<feature type="domain" description="Helicase-associated" evidence="1">
    <location>
        <begin position="44"/>
        <end position="112"/>
    </location>
</feature>
<dbReference type="PANTHER" id="PTHR33418:SF1">
    <property type="entry name" value="HELICASE-ASSOCIATED DOMAIN-CONTAINING PROTEIN"/>
    <property type="match status" value="1"/>
</dbReference>
<dbReference type="EMBL" id="HBFR01002302">
    <property type="protein sequence ID" value="CAD8874318.1"/>
    <property type="molecule type" value="Transcribed_RNA"/>
</dbReference>
<reference evidence="2" key="1">
    <citation type="submission" date="2021-01" db="EMBL/GenBank/DDBJ databases">
        <authorList>
            <person name="Corre E."/>
            <person name="Pelletier E."/>
            <person name="Niang G."/>
            <person name="Scheremetjew M."/>
            <person name="Finn R."/>
            <person name="Kale V."/>
            <person name="Holt S."/>
            <person name="Cochrane G."/>
            <person name="Meng A."/>
            <person name="Brown T."/>
            <person name="Cohen L."/>
        </authorList>
    </citation>
    <scope>NUCLEOTIDE SEQUENCE</scope>
    <source>
        <strain evidence="2">308</strain>
    </source>
</reference>